<comment type="caution">
    <text evidence="1">The sequence shown here is derived from an EMBL/GenBank/DDBJ whole genome shotgun (WGS) entry which is preliminary data.</text>
</comment>
<dbReference type="Pfam" id="PF05704">
    <property type="entry name" value="Caps_synth"/>
    <property type="match status" value="1"/>
</dbReference>
<keyword evidence="2" id="KW-1185">Reference proteome</keyword>
<dbReference type="AlphaFoldDB" id="A0A4U0GN52"/>
<evidence type="ECO:0000313" key="2">
    <source>
        <dbReference type="Proteomes" id="UP000309872"/>
    </source>
</evidence>
<accession>A0A4U0GN52</accession>
<name>A0A4U0GN52_9SPHI</name>
<evidence type="ECO:0000313" key="1">
    <source>
        <dbReference type="EMBL" id="TJY60178.1"/>
    </source>
</evidence>
<gene>
    <name evidence="1" type="ORF">FAZ19_23100</name>
</gene>
<protein>
    <submittedName>
        <fullName evidence="1">Capsular biosynthesis protein</fullName>
    </submittedName>
</protein>
<dbReference type="EMBL" id="SUKA01000012">
    <property type="protein sequence ID" value="TJY60178.1"/>
    <property type="molecule type" value="Genomic_DNA"/>
</dbReference>
<dbReference type="Gene3D" id="3.90.550.20">
    <property type="match status" value="1"/>
</dbReference>
<dbReference type="OrthoDB" id="9802881at2"/>
<dbReference type="Proteomes" id="UP000309872">
    <property type="component" value="Unassembled WGS sequence"/>
</dbReference>
<reference evidence="1 2" key="1">
    <citation type="submission" date="2019-04" db="EMBL/GenBank/DDBJ databases">
        <title>Sphingobacterium olei sp. nov., isolated from oil-contaminated soil.</title>
        <authorList>
            <person name="Liu B."/>
        </authorList>
    </citation>
    <scope>NUCLEOTIDE SEQUENCE [LARGE SCALE GENOMIC DNA]</scope>
    <source>
        <strain evidence="1 2">Y3L14</strain>
    </source>
</reference>
<dbReference type="InterPro" id="IPR029044">
    <property type="entry name" value="Nucleotide-diphossugar_trans"/>
</dbReference>
<dbReference type="SUPFAM" id="SSF53448">
    <property type="entry name" value="Nucleotide-diphospho-sugar transferases"/>
    <property type="match status" value="1"/>
</dbReference>
<sequence length="323" mass="38763">MNSSQNVEKNKIVRSDRTIKELFVTLPLIKQFWKYFRERKILRAHQEVVQFWKPIIDAYDKGNVERLVLRPKKELPENKIIWQYWGQGGHTLELPEIVQICFDSVDKYKGDYQVIRLDDHSIQEYIDFPEFIWQKRDTPAFNRTFFSDLLRLALLHVYGGVWLDATILMTGPLPQKFAALPYFMFQRSAEVKNKSYWESTYAYYWGWKPQFKVKVLNSIVFAKKENLVITKLLDLLLHYWKYQDQIVDYFFFQILYNELISDKLRDEQCEIVSDTIPHLIQTKVNGQLEDISYEQVFAQTTLHKMAYYDEKALHNLKHVLTTY</sequence>
<dbReference type="InterPro" id="IPR008441">
    <property type="entry name" value="AfumC-like_glycosyl_Trfase"/>
</dbReference>
<proteinExistence type="predicted"/>
<organism evidence="1 2">
    <name type="scientific">Sphingobacterium alkalisoli</name>
    <dbReference type="NCBI Taxonomy" id="1874115"/>
    <lineage>
        <taxon>Bacteria</taxon>
        <taxon>Pseudomonadati</taxon>
        <taxon>Bacteroidota</taxon>
        <taxon>Sphingobacteriia</taxon>
        <taxon>Sphingobacteriales</taxon>
        <taxon>Sphingobacteriaceae</taxon>
        <taxon>Sphingobacterium</taxon>
    </lineage>
</organism>
<dbReference type="GO" id="GO:0016757">
    <property type="term" value="F:glycosyltransferase activity"/>
    <property type="evidence" value="ECO:0007669"/>
    <property type="project" value="InterPro"/>
</dbReference>